<feature type="compositionally biased region" description="Basic and acidic residues" evidence="1">
    <location>
        <begin position="30"/>
        <end position="55"/>
    </location>
</feature>
<protein>
    <submittedName>
        <fullName evidence="2">Uncharacterized protein</fullName>
    </submittedName>
</protein>
<dbReference type="EMBL" id="CP158299">
    <property type="protein sequence ID" value="XBV85237.1"/>
    <property type="molecule type" value="Genomic_DNA"/>
</dbReference>
<organism evidence="2">
    <name type="scientific">Deinococcus sonorensis KR-87</name>
    <dbReference type="NCBI Taxonomy" id="694439"/>
    <lineage>
        <taxon>Bacteria</taxon>
        <taxon>Thermotogati</taxon>
        <taxon>Deinococcota</taxon>
        <taxon>Deinococci</taxon>
        <taxon>Deinococcales</taxon>
        <taxon>Deinococcaceae</taxon>
        <taxon>Deinococcus</taxon>
    </lineage>
</organism>
<dbReference type="KEGG" id="dsc:ABOD76_17600"/>
<feature type="compositionally biased region" description="Polar residues" evidence="1">
    <location>
        <begin position="1"/>
        <end position="15"/>
    </location>
</feature>
<dbReference type="RefSeq" id="WP_350243274.1">
    <property type="nucleotide sequence ID" value="NZ_CP158299.1"/>
</dbReference>
<evidence type="ECO:0000313" key="2">
    <source>
        <dbReference type="EMBL" id="XBV85237.1"/>
    </source>
</evidence>
<dbReference type="AlphaFoldDB" id="A0AAU7U9S7"/>
<sequence>MTQPDEQQQGGQTPDPSDLDELNSGMAEVRTGDADRVEEPEAGEAHPADDSPGDH</sequence>
<evidence type="ECO:0000256" key="1">
    <source>
        <dbReference type="SAM" id="MobiDB-lite"/>
    </source>
</evidence>
<gene>
    <name evidence="2" type="ORF">ABOD76_17600</name>
</gene>
<proteinExistence type="predicted"/>
<name>A0AAU7U9S7_9DEIO</name>
<reference evidence="2" key="1">
    <citation type="submission" date="2024-06" db="EMBL/GenBank/DDBJ databases">
        <title>Draft Genome Sequence of Deinococcus sonorensis Type Strain KR-87, a Biofilm Producing Representative of the Genus Deinococcus.</title>
        <authorList>
            <person name="Boren L.S."/>
            <person name="Grosso R.A."/>
            <person name="Hugenberg-Cox A.N."/>
            <person name="Hill J.T.E."/>
            <person name="Albert C.M."/>
            <person name="Tuohy J.M."/>
        </authorList>
    </citation>
    <scope>NUCLEOTIDE SEQUENCE</scope>
    <source>
        <strain evidence="2">KR-87</strain>
    </source>
</reference>
<feature type="region of interest" description="Disordered" evidence="1">
    <location>
        <begin position="1"/>
        <end position="55"/>
    </location>
</feature>
<accession>A0AAU7U9S7</accession>